<feature type="signal peptide" evidence="1">
    <location>
        <begin position="1"/>
        <end position="23"/>
    </location>
</feature>
<dbReference type="AlphaFoldDB" id="A0A7V6A1M9"/>
<dbReference type="EMBL" id="DTGR01000033">
    <property type="protein sequence ID" value="HHS28495.1"/>
    <property type="molecule type" value="Genomic_DNA"/>
</dbReference>
<protein>
    <recommendedName>
        <fullName evidence="3">DUF1134 domain-containing protein</fullName>
    </recommendedName>
</protein>
<reference evidence="2" key="1">
    <citation type="journal article" date="2020" name="mSystems">
        <title>Genome- and Community-Level Interaction Insights into Carbon Utilization and Element Cycling Functions of Hydrothermarchaeota in Hydrothermal Sediment.</title>
        <authorList>
            <person name="Zhou Z."/>
            <person name="Liu Y."/>
            <person name="Xu W."/>
            <person name="Pan J."/>
            <person name="Luo Z.H."/>
            <person name="Li M."/>
        </authorList>
    </citation>
    <scope>NUCLEOTIDE SEQUENCE [LARGE SCALE GENOMIC DNA]</scope>
    <source>
        <strain evidence="2">SpSt-767</strain>
    </source>
</reference>
<proteinExistence type="predicted"/>
<gene>
    <name evidence="2" type="ORF">ENV52_02180</name>
</gene>
<sequence>MHKKLLVVALVLALALTAGTALAQTPSGTISITLNSASALMGASWGQAVLTFQGKTHLFQVRGLKVLSVGIRTLELNGDVYGLKNLTDLSGTYQKADPAGLTFIVGEKGLVIRNDRGVVINLKGMQKGLNVDLVREGLTIQPAP</sequence>
<feature type="chain" id="PRO_5031427601" description="DUF1134 domain-containing protein" evidence="1">
    <location>
        <begin position="24"/>
        <end position="144"/>
    </location>
</feature>
<evidence type="ECO:0000313" key="2">
    <source>
        <dbReference type="EMBL" id="HHS28495.1"/>
    </source>
</evidence>
<accession>A0A7V6A1M9</accession>
<organism evidence="2">
    <name type="scientific">Desulfobacca acetoxidans</name>
    <dbReference type="NCBI Taxonomy" id="60893"/>
    <lineage>
        <taxon>Bacteria</taxon>
        <taxon>Pseudomonadati</taxon>
        <taxon>Thermodesulfobacteriota</taxon>
        <taxon>Desulfobaccia</taxon>
        <taxon>Desulfobaccales</taxon>
        <taxon>Desulfobaccaceae</taxon>
        <taxon>Desulfobacca</taxon>
    </lineage>
</organism>
<name>A0A7V6A1M9_9BACT</name>
<comment type="caution">
    <text evidence="2">The sequence shown here is derived from an EMBL/GenBank/DDBJ whole genome shotgun (WGS) entry which is preliminary data.</text>
</comment>
<evidence type="ECO:0000256" key="1">
    <source>
        <dbReference type="SAM" id="SignalP"/>
    </source>
</evidence>
<evidence type="ECO:0008006" key="3">
    <source>
        <dbReference type="Google" id="ProtNLM"/>
    </source>
</evidence>
<keyword evidence="1" id="KW-0732">Signal</keyword>